<organism evidence="8 9">
    <name type="scientific">Tissierella simiarum</name>
    <dbReference type="NCBI Taxonomy" id="2841534"/>
    <lineage>
        <taxon>Bacteria</taxon>
        <taxon>Bacillati</taxon>
        <taxon>Bacillota</taxon>
        <taxon>Tissierellia</taxon>
        <taxon>Tissierellales</taxon>
        <taxon>Tissierellaceae</taxon>
        <taxon>Tissierella</taxon>
    </lineage>
</organism>
<accession>A0ABS6E126</accession>
<feature type="transmembrane region" description="Helical" evidence="5">
    <location>
        <begin position="6"/>
        <end position="30"/>
    </location>
</feature>
<evidence type="ECO:0000256" key="1">
    <source>
        <dbReference type="ARBA" id="ARBA00022737"/>
    </source>
</evidence>
<dbReference type="PANTHER" id="PTHR22777:SF17">
    <property type="entry name" value="UPF0053 PROTEIN SLL0260"/>
    <property type="match status" value="1"/>
</dbReference>
<comment type="caution">
    <text evidence="8">The sequence shown here is derived from an EMBL/GenBank/DDBJ whole genome shotgun (WGS) entry which is preliminary data.</text>
</comment>
<reference evidence="8 9" key="1">
    <citation type="submission" date="2021-06" db="EMBL/GenBank/DDBJ databases">
        <authorList>
            <person name="Sun Q."/>
            <person name="Li D."/>
        </authorList>
    </citation>
    <scope>NUCLEOTIDE SEQUENCE [LARGE SCALE GENOMIC DNA]</scope>
    <source>
        <strain evidence="8 9">MSJ-40</strain>
    </source>
</reference>
<dbReference type="InterPro" id="IPR000644">
    <property type="entry name" value="CBS_dom"/>
</dbReference>
<dbReference type="PROSITE" id="PS51846">
    <property type="entry name" value="CNNM"/>
    <property type="match status" value="1"/>
</dbReference>
<dbReference type="InterPro" id="IPR044751">
    <property type="entry name" value="Ion_transp-like_CBS"/>
</dbReference>
<evidence type="ECO:0000256" key="5">
    <source>
        <dbReference type="SAM" id="Phobius"/>
    </source>
</evidence>
<dbReference type="SMART" id="SM01091">
    <property type="entry name" value="CorC_HlyC"/>
    <property type="match status" value="1"/>
</dbReference>
<dbReference type="Pfam" id="PF01595">
    <property type="entry name" value="CNNM"/>
    <property type="match status" value="1"/>
</dbReference>
<evidence type="ECO:0000256" key="2">
    <source>
        <dbReference type="ARBA" id="ARBA00023122"/>
    </source>
</evidence>
<proteinExistence type="predicted"/>
<keyword evidence="4 5" id="KW-0812">Transmembrane</keyword>
<dbReference type="CDD" id="cd04590">
    <property type="entry name" value="CBS_pair_CorC_HlyC_assoc"/>
    <property type="match status" value="1"/>
</dbReference>
<keyword evidence="9" id="KW-1185">Reference proteome</keyword>
<evidence type="ECO:0000259" key="6">
    <source>
        <dbReference type="PROSITE" id="PS51371"/>
    </source>
</evidence>
<feature type="transmembrane region" description="Helical" evidence="5">
    <location>
        <begin position="92"/>
        <end position="111"/>
    </location>
</feature>
<name>A0ABS6E126_9FIRM</name>
<keyword evidence="1" id="KW-0677">Repeat</keyword>
<evidence type="ECO:0000313" key="8">
    <source>
        <dbReference type="EMBL" id="MBU5436606.1"/>
    </source>
</evidence>
<dbReference type="Pfam" id="PF03471">
    <property type="entry name" value="CorC_HlyC"/>
    <property type="match status" value="1"/>
</dbReference>
<keyword evidence="4 5" id="KW-0472">Membrane</keyword>
<protein>
    <submittedName>
        <fullName evidence="8">Hemolysin family protein</fullName>
    </submittedName>
</protein>
<feature type="domain" description="CNNM transmembrane" evidence="7">
    <location>
        <begin position="1"/>
        <end position="189"/>
    </location>
</feature>
<dbReference type="PROSITE" id="PS51371">
    <property type="entry name" value="CBS"/>
    <property type="match status" value="2"/>
</dbReference>
<dbReference type="EMBL" id="JAHLPM010000001">
    <property type="protein sequence ID" value="MBU5436606.1"/>
    <property type="molecule type" value="Genomic_DNA"/>
</dbReference>
<keyword evidence="2 3" id="KW-0129">CBS domain</keyword>
<dbReference type="InterPro" id="IPR005170">
    <property type="entry name" value="Transptr-assoc_dom"/>
</dbReference>
<feature type="transmembrane region" description="Helical" evidence="5">
    <location>
        <begin position="131"/>
        <end position="153"/>
    </location>
</feature>
<dbReference type="Proteomes" id="UP000749471">
    <property type="component" value="Unassembled WGS sequence"/>
</dbReference>
<feature type="domain" description="CBS" evidence="6">
    <location>
        <begin position="208"/>
        <end position="267"/>
    </location>
</feature>
<dbReference type="Pfam" id="PF00571">
    <property type="entry name" value="CBS"/>
    <property type="match status" value="2"/>
</dbReference>
<keyword evidence="4 5" id="KW-1133">Transmembrane helix</keyword>
<dbReference type="RefSeq" id="WP_216515947.1">
    <property type="nucleotide sequence ID" value="NZ_JAHLPM010000001.1"/>
</dbReference>
<feature type="domain" description="CBS" evidence="6">
    <location>
        <begin position="272"/>
        <end position="329"/>
    </location>
</feature>
<evidence type="ECO:0000256" key="4">
    <source>
        <dbReference type="PROSITE-ProRule" id="PRU01193"/>
    </source>
</evidence>
<evidence type="ECO:0000256" key="3">
    <source>
        <dbReference type="PROSITE-ProRule" id="PRU00703"/>
    </source>
</evidence>
<dbReference type="InterPro" id="IPR002550">
    <property type="entry name" value="CNNM"/>
</dbReference>
<evidence type="ECO:0000259" key="7">
    <source>
        <dbReference type="PROSITE" id="PS51846"/>
    </source>
</evidence>
<dbReference type="PANTHER" id="PTHR22777">
    <property type="entry name" value="HEMOLYSIN-RELATED"/>
    <property type="match status" value="1"/>
</dbReference>
<evidence type="ECO:0000313" key="9">
    <source>
        <dbReference type="Proteomes" id="UP000749471"/>
    </source>
</evidence>
<gene>
    <name evidence="8" type="ORF">KQI42_01225</name>
</gene>
<sequence>MSDKIFWELITLFILIFLSAFFSAAETALMSLSKIRIRRMLEEEVKYADIINKLVENPNKLLGAILIGNNVVNIGASALATSIAIKLYGSRGVGIATGIMTLLILVFGEVTPKSLAAQNSEKTSLKVAKPIYYITIVLKPLISILTFITSGIIKLLGGKKPGKQPFITEEELKTLVNVSHEEGVLEGEEKQMIYNVFEFGDSQAKDVMTPRTDMVAVDIDSSYDELVNLFKEEHFSRIPVYEEDIDDIIGILHIKDLIFFVDNKESFTIKDILRPAYFTYEYKSTAQLFDDMRLNRIPIAIILDEYGGTAGIVTTEDLVEEIVGEITDEYDEENEDIEVIKEDEYLVDGSTKIDLLNEMIGTKIESEDFDSVGGFVIGVLGRFPEVGETIEYENIKFIIEKIEKNRIEKMRVLT</sequence>